<evidence type="ECO:0000313" key="1">
    <source>
        <dbReference type="EMBL" id="PLP96835.1"/>
    </source>
</evidence>
<accession>A0A2N5C3Q1</accession>
<dbReference type="AlphaFoldDB" id="A0A2N5C3Q1"/>
<proteinExistence type="predicted"/>
<protein>
    <submittedName>
        <fullName evidence="1">Uncharacterized protein</fullName>
    </submittedName>
</protein>
<gene>
    <name evidence="1" type="ORF">CYJ10_30040</name>
</gene>
<sequence length="166" mass="18733">MATLLYLNIDGVLHPRAVTFENGRAPSLRTQDGHRLFERAALLESILSVYPDTKIVLHCWWPYVIGYRNTVQHLPMELRARVIGSTMPGNKKLRFHARSLCIRKEWLRQDLRRRSPMHPILLDSDWSQALPEIAEASIIVTNDQGLAASGVCDALGRLLGQATLLA</sequence>
<dbReference type="Proteomes" id="UP000234341">
    <property type="component" value="Unassembled WGS sequence"/>
</dbReference>
<dbReference type="OrthoDB" id="8773450at2"/>
<reference evidence="1 2" key="1">
    <citation type="submission" date="2017-12" db="EMBL/GenBank/DDBJ databases">
        <title>Genome sequence of the active heterotrophic nitrifier-denitrifier, Cupriavidus pauculus UM1.</title>
        <authorList>
            <person name="Putonti C."/>
            <person name="Castignetti D."/>
        </authorList>
    </citation>
    <scope>NUCLEOTIDE SEQUENCE [LARGE SCALE GENOMIC DNA]</scope>
    <source>
        <strain evidence="1 2">UM1</strain>
    </source>
</reference>
<comment type="caution">
    <text evidence="1">The sequence shown here is derived from an EMBL/GenBank/DDBJ whole genome shotgun (WGS) entry which is preliminary data.</text>
</comment>
<organism evidence="1 2">
    <name type="scientific">Cupriavidus pauculus</name>
    <dbReference type="NCBI Taxonomy" id="82633"/>
    <lineage>
        <taxon>Bacteria</taxon>
        <taxon>Pseudomonadati</taxon>
        <taxon>Pseudomonadota</taxon>
        <taxon>Betaproteobacteria</taxon>
        <taxon>Burkholderiales</taxon>
        <taxon>Burkholderiaceae</taxon>
        <taxon>Cupriavidus</taxon>
    </lineage>
</organism>
<dbReference type="RefSeq" id="WP_101685090.1">
    <property type="nucleotide sequence ID" value="NZ_PJRP01000022.1"/>
</dbReference>
<name>A0A2N5C3Q1_9BURK</name>
<dbReference type="EMBL" id="PJRP01000022">
    <property type="protein sequence ID" value="PLP96835.1"/>
    <property type="molecule type" value="Genomic_DNA"/>
</dbReference>
<dbReference type="Pfam" id="PF18143">
    <property type="entry name" value="HAD_SAK_2"/>
    <property type="match status" value="1"/>
</dbReference>
<evidence type="ECO:0000313" key="2">
    <source>
        <dbReference type="Proteomes" id="UP000234341"/>
    </source>
</evidence>